<comment type="caution">
    <text evidence="1">The sequence shown here is derived from an EMBL/GenBank/DDBJ whole genome shotgun (WGS) entry which is preliminary data.</text>
</comment>
<dbReference type="AlphaFoldDB" id="A0A934SDL6"/>
<dbReference type="RefSeq" id="WP_200684377.1">
    <property type="nucleotide sequence ID" value="NZ_JAEPRQ010000001.1"/>
</dbReference>
<name>A0A934SDL6_9RHOB</name>
<evidence type="ECO:0000313" key="1">
    <source>
        <dbReference type="EMBL" id="MBK4215410.1"/>
    </source>
</evidence>
<reference evidence="1" key="1">
    <citation type="submission" date="2021-01" db="EMBL/GenBank/DDBJ databases">
        <title>Paracoccus amoyensis sp. nov., isolated from the surface seawater along the coast of Xiamen Island, China.</title>
        <authorList>
            <person name="Lyu L."/>
        </authorList>
    </citation>
    <scope>NUCLEOTIDE SEQUENCE</scope>
    <source>
        <strain evidence="1">MJ17</strain>
    </source>
</reference>
<protein>
    <submittedName>
        <fullName evidence="1">Uncharacterized protein</fullName>
    </submittedName>
</protein>
<sequence length="193" mass="20204">MNQSMRQALAFCGGMGSVLSVTLVATGPAFGCIPIGPEENAVIRGEQCSVSYVSKDGPSVSSGAAVDLGHGIVRQYISASTNACDIGENIIVYYDCTGAVGVWLGGGDLPMDAAVPPIPDHEPKPILGVESVSEAFIRTEESGFTGDETSETILARAQRLDWVAESGTLSQSRVSVNGHSFDMSCACAMYYRN</sequence>
<dbReference type="EMBL" id="JAEPRQ010000001">
    <property type="protein sequence ID" value="MBK4215410.1"/>
    <property type="molecule type" value="Genomic_DNA"/>
</dbReference>
<organism evidence="1 2">
    <name type="scientific">Paracoccus caeni</name>
    <dbReference type="NCBI Taxonomy" id="657651"/>
    <lineage>
        <taxon>Bacteria</taxon>
        <taxon>Pseudomonadati</taxon>
        <taxon>Pseudomonadota</taxon>
        <taxon>Alphaproteobacteria</taxon>
        <taxon>Rhodobacterales</taxon>
        <taxon>Paracoccaceae</taxon>
        <taxon>Paracoccus</taxon>
    </lineage>
</organism>
<keyword evidence="2" id="KW-1185">Reference proteome</keyword>
<proteinExistence type="predicted"/>
<gene>
    <name evidence="1" type="ORF">JJJ17_05665</name>
</gene>
<evidence type="ECO:0000313" key="2">
    <source>
        <dbReference type="Proteomes" id="UP000640485"/>
    </source>
</evidence>
<dbReference type="Proteomes" id="UP000640485">
    <property type="component" value="Unassembled WGS sequence"/>
</dbReference>
<accession>A0A934SDL6</accession>